<sequence>MEEAHEEKSNQPPPLKQIRTFQGDVAEALQRQQESLVSIQRAEHLKRGSIEPSGDDQTRKQSLFLILGSLLLFALGSAGAWYAYNAFIDKTRTPPIAVPVNRFITSNTEVNLDITASSSRDVVISAISGAAGNVPGNELHHIQVPLSSSEFFQTLGSRAPGSLVRAFDPLFMFGALGQSNFLIIKLASFENAFAGMLLWEKNMAQDIGPLFTTAPLLKSIPVGATFTDVTDRNKDMRMLAIEGKSILLYSFFDNNMVIITDSIETLRTLIERLTREKLSH</sequence>
<keyword evidence="1" id="KW-0812">Transmembrane</keyword>
<keyword evidence="1" id="KW-1133">Transmembrane helix</keyword>
<dbReference type="EMBL" id="MHWP01000005">
    <property type="protein sequence ID" value="OHB10841.1"/>
    <property type="molecule type" value="Genomic_DNA"/>
</dbReference>
<gene>
    <name evidence="2" type="ORF">A3H60_01220</name>
</gene>
<evidence type="ECO:0000313" key="2">
    <source>
        <dbReference type="EMBL" id="OHB10841.1"/>
    </source>
</evidence>
<accession>A0A1G2UN48</accession>
<protein>
    <submittedName>
        <fullName evidence="2">Uncharacterized protein</fullName>
    </submittedName>
</protein>
<comment type="caution">
    <text evidence="2">The sequence shown here is derived from an EMBL/GenBank/DDBJ whole genome shotgun (WGS) entry which is preliminary data.</text>
</comment>
<dbReference type="STRING" id="1802772.A3H60_01220"/>
<reference evidence="2 3" key="1">
    <citation type="journal article" date="2016" name="Nat. Commun.">
        <title>Thousands of microbial genomes shed light on interconnected biogeochemical processes in an aquifer system.</title>
        <authorList>
            <person name="Anantharaman K."/>
            <person name="Brown C.T."/>
            <person name="Hug L.A."/>
            <person name="Sharon I."/>
            <person name="Castelle C.J."/>
            <person name="Probst A.J."/>
            <person name="Thomas B.C."/>
            <person name="Singh A."/>
            <person name="Wilkins M.J."/>
            <person name="Karaoz U."/>
            <person name="Brodie E.L."/>
            <person name="Williams K.H."/>
            <person name="Hubbard S.S."/>
            <person name="Banfield J.F."/>
        </authorList>
    </citation>
    <scope>NUCLEOTIDE SEQUENCE [LARGE SCALE GENOMIC DNA]</scope>
</reference>
<evidence type="ECO:0000256" key="1">
    <source>
        <dbReference type="SAM" id="Phobius"/>
    </source>
</evidence>
<feature type="transmembrane region" description="Helical" evidence="1">
    <location>
        <begin position="63"/>
        <end position="84"/>
    </location>
</feature>
<keyword evidence="1" id="KW-0472">Membrane</keyword>
<evidence type="ECO:0000313" key="3">
    <source>
        <dbReference type="Proteomes" id="UP000177202"/>
    </source>
</evidence>
<proteinExistence type="predicted"/>
<dbReference type="Proteomes" id="UP000177202">
    <property type="component" value="Unassembled WGS sequence"/>
</dbReference>
<dbReference type="AlphaFoldDB" id="A0A1G2UN48"/>
<name>A0A1G2UN48_9BACT</name>
<organism evidence="2 3">
    <name type="scientific">Candidatus Zambryskibacteria bacterium RIFCSPLOWO2_02_FULL_44_12b</name>
    <dbReference type="NCBI Taxonomy" id="1802772"/>
    <lineage>
        <taxon>Bacteria</taxon>
        <taxon>Candidatus Zambryskiibacteriota</taxon>
    </lineage>
</organism>